<proteinExistence type="inferred from homology"/>
<keyword evidence="9" id="KW-1185">Reference proteome</keyword>
<evidence type="ECO:0000256" key="1">
    <source>
        <dbReference type="ARBA" id="ARBA00008805"/>
    </source>
</evidence>
<sequence length="306" mass="33672">MPAAKRVLSIQSHVVHGYVGNRCAVFPLQLLGFDVDFVNTVQFSNHTGYPSWKGQIMDGNQLWEIVEGLQTNGLLYYDYLISGYIGSASLLKTIASLVELLRKQNADLTYICDPVMGDHERLYVSPDLVPLYVENIVALASIITPNQFEAEKLLGRKIRTEQEAVAACQELHSRGPHTVVITSFHPEGAEDHLLVIASTTLPQEEGMPSTLRMQIPRSKAYFTGTGDLTVVLLLANLDKHTGQLKTAVERSLASLQGILQATVKAAGDAAFATVRDAKVAKQRELRLIENQHLLKDAPIQYKAVAL</sequence>
<organism evidence="8 9">
    <name type="scientific">Coccomyxa viridis</name>
    <dbReference type="NCBI Taxonomy" id="1274662"/>
    <lineage>
        <taxon>Eukaryota</taxon>
        <taxon>Viridiplantae</taxon>
        <taxon>Chlorophyta</taxon>
        <taxon>core chlorophytes</taxon>
        <taxon>Trebouxiophyceae</taxon>
        <taxon>Trebouxiophyceae incertae sedis</taxon>
        <taxon>Coccomyxaceae</taxon>
        <taxon>Coccomyxa</taxon>
    </lineage>
</organism>
<keyword evidence="5" id="KW-0418">Kinase</keyword>
<dbReference type="Gene3D" id="3.40.1190.20">
    <property type="match status" value="1"/>
</dbReference>
<dbReference type="InterPro" id="IPR013749">
    <property type="entry name" value="PM/HMP-P_kinase-1"/>
</dbReference>
<evidence type="ECO:0000313" key="9">
    <source>
        <dbReference type="Proteomes" id="UP001497392"/>
    </source>
</evidence>
<comment type="similarity">
    <text evidence="1">Belongs to the pyridoxine kinase family.</text>
</comment>
<keyword evidence="6" id="KW-0067">ATP-binding</keyword>
<evidence type="ECO:0000256" key="2">
    <source>
        <dbReference type="ARBA" id="ARBA00012104"/>
    </source>
</evidence>
<name>A0ABP1FZK7_9CHLO</name>
<dbReference type="Proteomes" id="UP001497392">
    <property type="component" value="Unassembled WGS sequence"/>
</dbReference>
<dbReference type="InterPro" id="IPR004625">
    <property type="entry name" value="PyrdxlKinase"/>
</dbReference>
<evidence type="ECO:0000256" key="5">
    <source>
        <dbReference type="ARBA" id="ARBA00022777"/>
    </source>
</evidence>
<dbReference type="EC" id="2.7.1.35" evidence="2"/>
<dbReference type="EMBL" id="CAXHTA020000007">
    <property type="protein sequence ID" value="CAL5223017.1"/>
    <property type="molecule type" value="Genomic_DNA"/>
</dbReference>
<gene>
    <name evidence="8" type="primary">g5469</name>
    <name evidence="8" type="ORF">VP750_LOCUS4676</name>
</gene>
<dbReference type="Pfam" id="PF08543">
    <property type="entry name" value="Phos_pyr_kin"/>
    <property type="match status" value="1"/>
</dbReference>
<dbReference type="SUPFAM" id="SSF53613">
    <property type="entry name" value="Ribokinase-like"/>
    <property type="match status" value="1"/>
</dbReference>
<evidence type="ECO:0000256" key="4">
    <source>
        <dbReference type="ARBA" id="ARBA00022741"/>
    </source>
</evidence>
<evidence type="ECO:0000313" key="8">
    <source>
        <dbReference type="EMBL" id="CAL5223017.1"/>
    </source>
</evidence>
<dbReference type="InterPro" id="IPR029056">
    <property type="entry name" value="Ribokinase-like"/>
</dbReference>
<dbReference type="CDD" id="cd01173">
    <property type="entry name" value="pyridoxal_pyridoxamine_kinase"/>
    <property type="match status" value="1"/>
</dbReference>
<accession>A0ABP1FZK7</accession>
<keyword evidence="4" id="KW-0547">Nucleotide-binding</keyword>
<feature type="domain" description="Pyridoxamine kinase/Phosphomethylpyrimidine kinase" evidence="7">
    <location>
        <begin position="91"/>
        <end position="264"/>
    </location>
</feature>
<dbReference type="NCBIfam" id="TIGR00687">
    <property type="entry name" value="pyridox_kin"/>
    <property type="match status" value="1"/>
</dbReference>
<protein>
    <recommendedName>
        <fullName evidence="2">pyridoxal kinase</fullName>
        <ecNumber evidence="2">2.7.1.35</ecNumber>
    </recommendedName>
</protein>
<evidence type="ECO:0000256" key="6">
    <source>
        <dbReference type="ARBA" id="ARBA00022840"/>
    </source>
</evidence>
<evidence type="ECO:0000256" key="3">
    <source>
        <dbReference type="ARBA" id="ARBA00022679"/>
    </source>
</evidence>
<keyword evidence="3" id="KW-0808">Transferase</keyword>
<dbReference type="PANTHER" id="PTHR10534">
    <property type="entry name" value="PYRIDOXAL KINASE"/>
    <property type="match status" value="1"/>
</dbReference>
<dbReference type="PANTHER" id="PTHR10534:SF2">
    <property type="entry name" value="PYRIDOXAL KINASE"/>
    <property type="match status" value="1"/>
</dbReference>
<evidence type="ECO:0000259" key="7">
    <source>
        <dbReference type="Pfam" id="PF08543"/>
    </source>
</evidence>
<reference evidence="8 9" key="1">
    <citation type="submission" date="2024-06" db="EMBL/GenBank/DDBJ databases">
        <authorList>
            <person name="Kraege A."/>
            <person name="Thomma B."/>
        </authorList>
    </citation>
    <scope>NUCLEOTIDE SEQUENCE [LARGE SCALE GENOMIC DNA]</scope>
</reference>
<comment type="caution">
    <text evidence="8">The sequence shown here is derived from an EMBL/GenBank/DDBJ whole genome shotgun (WGS) entry which is preliminary data.</text>
</comment>